<evidence type="ECO:0000256" key="1">
    <source>
        <dbReference type="SAM" id="SignalP"/>
    </source>
</evidence>
<dbReference type="EMBL" id="GACK01011125">
    <property type="protein sequence ID" value="JAA53909.1"/>
    <property type="molecule type" value="mRNA"/>
</dbReference>
<accession>L7LSV9</accession>
<keyword evidence="1" id="KW-0732">Signal</keyword>
<protein>
    <submittedName>
        <fullName evidence="2">Putative group i salivary lipocalin</fullName>
    </submittedName>
</protein>
<dbReference type="AlphaFoldDB" id="L7LSV9"/>
<feature type="signal peptide" evidence="1">
    <location>
        <begin position="1"/>
        <end position="20"/>
    </location>
</feature>
<reference evidence="2" key="1">
    <citation type="submission" date="2012-11" db="EMBL/GenBank/DDBJ databases">
        <authorList>
            <person name="Lucero-Rivera Y.E."/>
            <person name="Tovar-Ramirez D."/>
        </authorList>
    </citation>
    <scope>NUCLEOTIDE SEQUENCE</scope>
    <source>
        <tissue evidence="2">Salivary gland</tissue>
    </source>
</reference>
<sequence>MKSPFILRVIYLVYFATAKTTSITPESVLGSTGDALNNKEFLSTADPIWTQHNSTQNTKILCKVDRERGIMAENYSFNRSYYVGCHNWTTLNGEGTFNEGHFAEMNVNLQGYKYKETLLYTDNYTSCAIVLVTPTTPGEDPWHEHLVKNSSITKRKNCTNFFINITRKGRKVYRSRCLHMLNIGNATYSRWELH</sequence>
<name>L7LSV9_RHIPC</name>
<proteinExistence type="evidence at transcript level"/>
<feature type="chain" id="PRO_5003980483" evidence="1">
    <location>
        <begin position="21"/>
        <end position="194"/>
    </location>
</feature>
<organism evidence="2">
    <name type="scientific">Rhipicephalus pulchellus</name>
    <name type="common">Yellow backed tick</name>
    <name type="synonym">Dermacentor pulchellus</name>
    <dbReference type="NCBI Taxonomy" id="72859"/>
    <lineage>
        <taxon>Eukaryota</taxon>
        <taxon>Metazoa</taxon>
        <taxon>Ecdysozoa</taxon>
        <taxon>Arthropoda</taxon>
        <taxon>Chelicerata</taxon>
        <taxon>Arachnida</taxon>
        <taxon>Acari</taxon>
        <taxon>Parasitiformes</taxon>
        <taxon>Ixodida</taxon>
        <taxon>Ixodoidea</taxon>
        <taxon>Ixodidae</taxon>
        <taxon>Rhipicephalinae</taxon>
        <taxon>Rhipicephalus</taxon>
        <taxon>Rhipicephalus</taxon>
    </lineage>
</organism>
<reference evidence="2" key="2">
    <citation type="journal article" date="2015" name="J. Proteomics">
        <title>Sexual differences in the sialomes of the zebra tick, Rhipicephalus pulchellus.</title>
        <authorList>
            <person name="Tan A.W."/>
            <person name="Francischetti I.M."/>
            <person name="Slovak M."/>
            <person name="Kini R.M."/>
            <person name="Ribeiro J.M."/>
        </authorList>
    </citation>
    <scope>NUCLEOTIDE SEQUENCE</scope>
    <source>
        <tissue evidence="2">Salivary gland</tissue>
    </source>
</reference>
<evidence type="ECO:0000313" key="2">
    <source>
        <dbReference type="EMBL" id="JAA53909.1"/>
    </source>
</evidence>